<dbReference type="GO" id="GO:0034993">
    <property type="term" value="C:meiotic nuclear membrane microtubule tethering complex"/>
    <property type="evidence" value="ECO:0007669"/>
    <property type="project" value="TreeGrafter"/>
</dbReference>
<evidence type="ECO:0000256" key="3">
    <source>
        <dbReference type="ARBA" id="ARBA00022989"/>
    </source>
</evidence>
<feature type="domain" description="SUN" evidence="9">
    <location>
        <begin position="417"/>
        <end position="576"/>
    </location>
</feature>
<keyword evidence="2 8" id="KW-0812">Transmembrane</keyword>
<feature type="region of interest" description="Disordered" evidence="7">
    <location>
        <begin position="1"/>
        <end position="77"/>
    </location>
</feature>
<dbReference type="InterPro" id="IPR045119">
    <property type="entry name" value="SUN1-5"/>
</dbReference>
<dbReference type="InterPro" id="IPR012919">
    <property type="entry name" value="SUN_dom"/>
</dbReference>
<dbReference type="AlphaFoldDB" id="A0A0K2TYC1"/>
<evidence type="ECO:0000256" key="5">
    <source>
        <dbReference type="ARBA" id="ARBA00023136"/>
    </source>
</evidence>
<keyword evidence="5 8" id="KW-0472">Membrane</keyword>
<name>A0A0K2TYC1_LEPSM</name>
<dbReference type="Pfam" id="PF07738">
    <property type="entry name" value="Sad1_UNC"/>
    <property type="match status" value="1"/>
</dbReference>
<keyword evidence="3 8" id="KW-1133">Transmembrane helix</keyword>
<comment type="subcellular location">
    <subcellularLocation>
        <location evidence="1">Membrane</location>
    </subcellularLocation>
</comment>
<evidence type="ECO:0000259" key="9">
    <source>
        <dbReference type="PROSITE" id="PS51469"/>
    </source>
</evidence>
<evidence type="ECO:0000256" key="1">
    <source>
        <dbReference type="ARBA" id="ARBA00004370"/>
    </source>
</evidence>
<feature type="coiled-coil region" evidence="6">
    <location>
        <begin position="283"/>
        <end position="310"/>
    </location>
</feature>
<dbReference type="PROSITE" id="PS51469">
    <property type="entry name" value="SUN"/>
    <property type="match status" value="1"/>
</dbReference>
<sequence length="582" mass="66661">MMTSTYQPRRSQRLSQSSLVRFPSEARSPTPGKIQRKLTPARANEEMLIPSRNSSLRTLSSDEEDDDGDDGLSIHTPQRHTKYPKVFLLKEHESSSSNFPSLSEQIHTTWKHCLTKAHSFSFFNKKTTIILLNILLILGLVLFGYSRIPWSALTSWALADFRFMAMVAPDFLMGMLMNPFHHEELDQTTSIPNIDLIVNKILNNEKFGNFVRELNKNSRSKGGYQLHEELEKIIQNMGSHDHSEEIRASVKHLKERVHSNKIYLDEQFNSIWKELDELKHVKEDMNRKKLTAFEERLKDLNEKLGTLKDYLLRSENGVQKCESQVKEMSTKTNHFIREYVSEIIHDNTSQLSVHLQDKFVSQMDMRFIIRDIETNMKTNYPSESTSGGSMDHFVEKALIKYDADKTGMFDFALETAGGTIMSTRCTETHDVSWAVHSIFGIPFWWERNNARTILQPSSNPGQCWAFKGSQGSVVIELSRPVNVEAVSLEHISKMMAPERKILSAPKRFAVLGLTSLDDESPIVFGNFTYNDNGNPVQTFHVPTSSPVKLVELKVLSNYGHLVYTCVYRFRVHGTFADSTPEK</sequence>
<feature type="compositionally biased region" description="Acidic residues" evidence="7">
    <location>
        <begin position="61"/>
        <end position="70"/>
    </location>
</feature>
<evidence type="ECO:0000256" key="6">
    <source>
        <dbReference type="SAM" id="Coils"/>
    </source>
</evidence>
<evidence type="ECO:0000256" key="7">
    <source>
        <dbReference type="SAM" id="MobiDB-lite"/>
    </source>
</evidence>
<feature type="transmembrane region" description="Helical" evidence="8">
    <location>
        <begin position="129"/>
        <end position="148"/>
    </location>
</feature>
<evidence type="ECO:0000256" key="2">
    <source>
        <dbReference type="ARBA" id="ARBA00022692"/>
    </source>
</evidence>
<reference evidence="10" key="1">
    <citation type="submission" date="2014-05" db="EMBL/GenBank/DDBJ databases">
        <authorList>
            <person name="Chronopoulou M."/>
        </authorList>
    </citation>
    <scope>NUCLEOTIDE SEQUENCE</scope>
    <source>
        <tissue evidence="10">Whole organism</tissue>
    </source>
</reference>
<dbReference type="EMBL" id="HACA01013663">
    <property type="protein sequence ID" value="CDW31024.1"/>
    <property type="molecule type" value="Transcribed_RNA"/>
</dbReference>
<dbReference type="Gene3D" id="2.60.120.260">
    <property type="entry name" value="Galactose-binding domain-like"/>
    <property type="match status" value="1"/>
</dbReference>
<dbReference type="FunFam" id="2.60.120.260:FF:000009">
    <property type="entry name" value="SUN domain-containing protein 1 isoform X1"/>
    <property type="match status" value="1"/>
</dbReference>
<dbReference type="OrthoDB" id="342281at2759"/>
<evidence type="ECO:0000256" key="8">
    <source>
        <dbReference type="SAM" id="Phobius"/>
    </source>
</evidence>
<evidence type="ECO:0000256" key="4">
    <source>
        <dbReference type="ARBA" id="ARBA00023054"/>
    </source>
</evidence>
<evidence type="ECO:0000313" key="10">
    <source>
        <dbReference type="EMBL" id="CDW31024.1"/>
    </source>
</evidence>
<dbReference type="SUPFAM" id="SSF49785">
    <property type="entry name" value="Galactose-binding domain-like"/>
    <property type="match status" value="1"/>
</dbReference>
<proteinExistence type="predicted"/>
<organism evidence="10">
    <name type="scientific">Lepeophtheirus salmonis</name>
    <name type="common">Salmon louse</name>
    <name type="synonym">Caligus salmonis</name>
    <dbReference type="NCBI Taxonomy" id="72036"/>
    <lineage>
        <taxon>Eukaryota</taxon>
        <taxon>Metazoa</taxon>
        <taxon>Ecdysozoa</taxon>
        <taxon>Arthropoda</taxon>
        <taxon>Crustacea</taxon>
        <taxon>Multicrustacea</taxon>
        <taxon>Hexanauplia</taxon>
        <taxon>Copepoda</taxon>
        <taxon>Siphonostomatoida</taxon>
        <taxon>Caligidae</taxon>
        <taxon>Lepeophtheirus</taxon>
    </lineage>
</organism>
<dbReference type="PANTHER" id="PTHR12911:SF8">
    <property type="entry name" value="KLAROID PROTEIN-RELATED"/>
    <property type="match status" value="1"/>
</dbReference>
<dbReference type="PANTHER" id="PTHR12911">
    <property type="entry name" value="SAD1/UNC-84-LIKE PROTEIN-RELATED"/>
    <property type="match status" value="1"/>
</dbReference>
<dbReference type="GO" id="GO:0043495">
    <property type="term" value="F:protein-membrane adaptor activity"/>
    <property type="evidence" value="ECO:0007669"/>
    <property type="project" value="TreeGrafter"/>
</dbReference>
<keyword evidence="4 6" id="KW-0175">Coiled coil</keyword>
<protein>
    <submittedName>
        <fullName evidence="10">Sad1 and UNC84 domain containing 2 [Falco peregrinus]</fullName>
    </submittedName>
</protein>
<gene>
    <name evidence="10" type="primary">SUN2</name>
</gene>
<accession>A0A0K2TYC1</accession>
<dbReference type="InterPro" id="IPR008979">
    <property type="entry name" value="Galactose-bd-like_sf"/>
</dbReference>